<feature type="domain" description="Fibronectin type-III" evidence="2">
    <location>
        <begin position="83"/>
        <end position="192"/>
    </location>
</feature>
<dbReference type="InterPro" id="IPR013783">
    <property type="entry name" value="Ig-like_fold"/>
</dbReference>
<dbReference type="InParanoid" id="A0A024FU22"/>
<dbReference type="SMART" id="SM00060">
    <property type="entry name" value="FN3"/>
    <property type="match status" value="1"/>
</dbReference>
<gene>
    <name evidence="3" type="ORF">BN9_103970</name>
</gene>
<dbReference type="PANTHER" id="PTHR13817">
    <property type="entry name" value="TITIN"/>
    <property type="match status" value="1"/>
</dbReference>
<evidence type="ECO:0000259" key="2">
    <source>
        <dbReference type="PROSITE" id="PS50853"/>
    </source>
</evidence>
<dbReference type="Proteomes" id="UP000053237">
    <property type="component" value="Unassembled WGS sequence"/>
</dbReference>
<evidence type="ECO:0000313" key="3">
    <source>
        <dbReference type="EMBL" id="CCI10506.1"/>
    </source>
</evidence>
<dbReference type="CDD" id="cd00063">
    <property type="entry name" value="FN3"/>
    <property type="match status" value="1"/>
</dbReference>
<comment type="caution">
    <text evidence="3">The sequence shown here is derived from an EMBL/GenBank/DDBJ whole genome shotgun (WGS) entry which is preliminary data.</text>
</comment>
<reference evidence="3 4" key="1">
    <citation type="submission" date="2012-05" db="EMBL/GenBank/DDBJ databases">
        <title>Recombination and specialization in a pathogen metapopulation.</title>
        <authorList>
            <person name="Gardiner A."/>
            <person name="Kemen E."/>
            <person name="Schultz-Larsen T."/>
            <person name="MacLean D."/>
            <person name="Van Oosterhout C."/>
            <person name="Jones J.D.G."/>
        </authorList>
    </citation>
    <scope>NUCLEOTIDE SEQUENCE [LARGE SCALE GENOMIC DNA]</scope>
    <source>
        <strain evidence="3 4">Ac Nc2</strain>
    </source>
</reference>
<evidence type="ECO:0000313" key="4">
    <source>
        <dbReference type="Proteomes" id="UP000053237"/>
    </source>
</evidence>
<dbReference type="Pfam" id="PF00041">
    <property type="entry name" value="fn3"/>
    <property type="match status" value="1"/>
</dbReference>
<organism evidence="3 4">
    <name type="scientific">Albugo candida</name>
    <dbReference type="NCBI Taxonomy" id="65357"/>
    <lineage>
        <taxon>Eukaryota</taxon>
        <taxon>Sar</taxon>
        <taxon>Stramenopiles</taxon>
        <taxon>Oomycota</taxon>
        <taxon>Peronosporomycetes</taxon>
        <taxon>Albuginales</taxon>
        <taxon>Albuginaceae</taxon>
        <taxon>Albugo</taxon>
    </lineage>
</organism>
<dbReference type="OrthoDB" id="66330at2759"/>
<dbReference type="InterPro" id="IPR003961">
    <property type="entry name" value="FN3_dom"/>
</dbReference>
<dbReference type="Gene3D" id="2.60.40.10">
    <property type="entry name" value="Immunoglobulins"/>
    <property type="match status" value="1"/>
</dbReference>
<protein>
    <recommendedName>
        <fullName evidence="2">Fibronectin type-III domain-containing protein</fullName>
    </recommendedName>
</protein>
<dbReference type="AlphaFoldDB" id="A0A024FU22"/>
<dbReference type="InterPro" id="IPR050964">
    <property type="entry name" value="Striated_Muscle_Regulatory"/>
</dbReference>
<dbReference type="InterPro" id="IPR036116">
    <property type="entry name" value="FN3_sf"/>
</dbReference>
<keyword evidence="1" id="KW-0677">Repeat</keyword>
<evidence type="ECO:0000256" key="1">
    <source>
        <dbReference type="ARBA" id="ARBA00022737"/>
    </source>
</evidence>
<dbReference type="PANTHER" id="PTHR13817:SF73">
    <property type="entry name" value="FIBRONECTIN TYPE-III DOMAIN-CONTAINING PROTEIN"/>
    <property type="match status" value="1"/>
</dbReference>
<dbReference type="EMBL" id="CAIX01000276">
    <property type="protein sequence ID" value="CCI10506.1"/>
    <property type="molecule type" value="Genomic_DNA"/>
</dbReference>
<dbReference type="SUPFAM" id="SSF49265">
    <property type="entry name" value="Fibronectin type III"/>
    <property type="match status" value="1"/>
</dbReference>
<keyword evidence="4" id="KW-1185">Reference proteome</keyword>
<dbReference type="PROSITE" id="PS50853">
    <property type="entry name" value="FN3"/>
    <property type="match status" value="1"/>
</dbReference>
<name>A0A024FU22_9STRA</name>
<proteinExistence type="predicted"/>
<dbReference type="STRING" id="65357.A0A024FU22"/>
<accession>A0A024FU22</accession>
<sequence length="262" mass="28872">MWSYIYIYLTSTYDWLLYLNREEPYVAVVDGLNQPTAVSAPSKVGEGGDVGLGFDVRISAFNGIGYGLPSAFVWMKPMAIPSPPRIVKLNLVAGSSTSLRVSWYHPMNDTGAVITHFVVSWELVTSKVSNITEGFSGTCQSFLNVFPVSQSYKHTVANLTPGTLYQVYVEATNIVGGSTQPYATPSTETQRRKADFPFGSLDSYAVSLNVRSTGSLTNDQNHSNAVKIWLSTSTLVLSWTEPSNFVVEETGDTIRSYKIEWF</sequence>